<accession>A0A485KR80</accession>
<organism evidence="2 3">
    <name type="scientific">Aphanomyces stellatus</name>
    <dbReference type="NCBI Taxonomy" id="120398"/>
    <lineage>
        <taxon>Eukaryota</taxon>
        <taxon>Sar</taxon>
        <taxon>Stramenopiles</taxon>
        <taxon>Oomycota</taxon>
        <taxon>Saprolegniomycetes</taxon>
        <taxon>Saprolegniales</taxon>
        <taxon>Verrucalvaceae</taxon>
        <taxon>Aphanomyces</taxon>
    </lineage>
</organism>
<proteinExistence type="predicted"/>
<gene>
    <name evidence="2" type="primary">Aste57867_10405</name>
    <name evidence="1" type="ORF">As57867_010365</name>
    <name evidence="2" type="ORF">ASTE57867_10405</name>
</gene>
<protein>
    <submittedName>
        <fullName evidence="2">Aste57867_10405 protein</fullName>
    </submittedName>
</protein>
<keyword evidence="3" id="KW-1185">Reference proteome</keyword>
<dbReference type="PANTHER" id="PTHR34365:SF7">
    <property type="entry name" value="GLYCINE-RICH DOMAIN-CONTAINING PROTEIN 1"/>
    <property type="match status" value="1"/>
</dbReference>
<dbReference type="EMBL" id="CAADRA010005225">
    <property type="protein sequence ID" value="VFT87279.1"/>
    <property type="molecule type" value="Genomic_DNA"/>
</dbReference>
<dbReference type="InterPro" id="IPR009836">
    <property type="entry name" value="GRDP-like"/>
</dbReference>
<dbReference type="PANTHER" id="PTHR34365">
    <property type="entry name" value="ENOLASE (DUF1399)"/>
    <property type="match status" value="1"/>
</dbReference>
<reference evidence="1" key="2">
    <citation type="submission" date="2019-06" db="EMBL/GenBank/DDBJ databases">
        <title>Genomics analysis of Aphanomyces spp. identifies a new class of oomycete effector associated with host adaptation.</title>
        <authorList>
            <person name="Gaulin E."/>
        </authorList>
    </citation>
    <scope>NUCLEOTIDE SEQUENCE</scope>
    <source>
        <strain evidence="1">CBS 578.67</strain>
    </source>
</reference>
<reference evidence="2 3" key="1">
    <citation type="submission" date="2019-03" db="EMBL/GenBank/DDBJ databases">
        <authorList>
            <person name="Gaulin E."/>
            <person name="Dumas B."/>
        </authorList>
    </citation>
    <scope>NUCLEOTIDE SEQUENCE [LARGE SCALE GENOMIC DNA]</scope>
    <source>
        <strain evidence="2">CBS 568.67</strain>
    </source>
</reference>
<evidence type="ECO:0000313" key="1">
    <source>
        <dbReference type="EMBL" id="KAF0699005.1"/>
    </source>
</evidence>
<dbReference type="OrthoDB" id="67709at2759"/>
<evidence type="ECO:0000313" key="3">
    <source>
        <dbReference type="Proteomes" id="UP000332933"/>
    </source>
</evidence>
<sequence length="624" mass="68952">MASTDTLMAQPVARPAYAVDFRVLSSTGFLGLATPWQWRQFVLTGQTLDIVGDTKHPTLSFPAPVVTIEYRYDNTYRLLVDNCEKLTLHCASASRLARFQTMLAMAAQSPNWSRPDVEASTSLLEVAEGIVDTETAEPTSNLVHSGMQIKHVHTHLDEMSAMYQVQASCSSVHELYLRLLDLEADYCTNPLGVDNFAHTVHKLHPQQYAAWMTRFVSSSQRRRPLAPLKATLFHCPRTACDQSFSIDQVYRLHIHGDEFVCPGCAKYVTHAAYKIAALLADTPVFQVQGMLHGVPLTTQVHVPGIPGNGQVATFMKELHRRMRVEAHTTSMASLNAIKSQVTTKIHEHLETQFGSFDVDLVGAMLRQLDFVNKICPHLDYWRHPLVIHAAVIRYHKFMRLVRDNATQKHAAVLVPTTDIDLIWHTHQTFPKPYSTFCHALVHRLVDHDDTIAQGDLQKGYAGTFIMWSSTFNEPYSSFPPSYDAWTRGVPSQEHRSRKKTWSSHGRLPSYDCRFVGVDEPTIVEAMPLATVVAEPSAKVVEAIVTQAPDVDEVYMTVIGTPVMDGRVRLQHSRQTNLMVESGLINGDFLIGATIGGCAVAGCGSGGCGLGGCGSGGFGNGGWTG</sequence>
<dbReference type="AlphaFoldDB" id="A0A485KR80"/>
<evidence type="ECO:0000313" key="2">
    <source>
        <dbReference type="EMBL" id="VFT87279.1"/>
    </source>
</evidence>
<dbReference type="EMBL" id="VJMH01005204">
    <property type="protein sequence ID" value="KAF0699005.1"/>
    <property type="molecule type" value="Genomic_DNA"/>
</dbReference>
<dbReference type="Proteomes" id="UP000332933">
    <property type="component" value="Unassembled WGS sequence"/>
</dbReference>
<dbReference type="Pfam" id="PF07173">
    <property type="entry name" value="GRDP-like"/>
    <property type="match status" value="1"/>
</dbReference>
<name>A0A485KR80_9STRA</name>